<name>A0A2U1CQ09_9BURK</name>
<protein>
    <submittedName>
        <fullName evidence="1">Uncharacterized protein</fullName>
    </submittedName>
</protein>
<dbReference type="Proteomes" id="UP000246145">
    <property type="component" value="Unassembled WGS sequence"/>
</dbReference>
<proteinExistence type="predicted"/>
<evidence type="ECO:0000313" key="2">
    <source>
        <dbReference type="Proteomes" id="UP000246145"/>
    </source>
</evidence>
<evidence type="ECO:0000313" key="1">
    <source>
        <dbReference type="EMBL" id="PVY67968.1"/>
    </source>
</evidence>
<sequence length="39" mass="4202">MHYAGTVKGGMPFGSTMYHIARARGDVPFSGPSTRAEFL</sequence>
<gene>
    <name evidence="1" type="ORF">C7440_0354</name>
</gene>
<comment type="caution">
    <text evidence="1">The sequence shown here is derived from an EMBL/GenBank/DDBJ whole genome shotgun (WGS) entry which is preliminary data.</text>
</comment>
<reference evidence="1 2" key="1">
    <citation type="submission" date="2018-04" db="EMBL/GenBank/DDBJ databases">
        <title>Genomic Encyclopedia of Type Strains, Phase IV (KMG-IV): sequencing the most valuable type-strain genomes for metagenomic binning, comparative biology and taxonomic classification.</title>
        <authorList>
            <person name="Goeker M."/>
        </authorList>
    </citation>
    <scope>NUCLEOTIDE SEQUENCE [LARGE SCALE GENOMIC DNA]</scope>
    <source>
        <strain evidence="1 2">DSM 10065</strain>
    </source>
</reference>
<dbReference type="EMBL" id="QEKO01000001">
    <property type="protein sequence ID" value="PVY67968.1"/>
    <property type="molecule type" value="Genomic_DNA"/>
</dbReference>
<accession>A0A2U1CQ09</accession>
<keyword evidence="2" id="KW-1185">Reference proteome</keyword>
<dbReference type="AlphaFoldDB" id="A0A2U1CQ09"/>
<organism evidence="1 2">
    <name type="scientific">Pusillimonas noertemannii</name>
    <dbReference type="NCBI Taxonomy" id="305977"/>
    <lineage>
        <taxon>Bacteria</taxon>
        <taxon>Pseudomonadati</taxon>
        <taxon>Pseudomonadota</taxon>
        <taxon>Betaproteobacteria</taxon>
        <taxon>Burkholderiales</taxon>
        <taxon>Alcaligenaceae</taxon>
        <taxon>Pusillimonas</taxon>
    </lineage>
</organism>